<dbReference type="Proteomes" id="UP000827911">
    <property type="component" value="Segment"/>
</dbReference>
<evidence type="ECO:0000313" key="2">
    <source>
        <dbReference type="EMBL" id="QZE57582.1"/>
    </source>
</evidence>
<dbReference type="EMBL" id="MZ443777">
    <property type="protein sequence ID" value="QZE57582.1"/>
    <property type="molecule type" value="Genomic_DNA"/>
</dbReference>
<evidence type="ECO:0000313" key="3">
    <source>
        <dbReference type="Proteomes" id="UP000827911"/>
    </source>
</evidence>
<protein>
    <submittedName>
        <fullName evidence="2">Uncharacterized protein</fullName>
    </submittedName>
</protein>
<keyword evidence="3" id="KW-1185">Reference proteome</keyword>
<evidence type="ECO:0000256" key="1">
    <source>
        <dbReference type="SAM" id="MobiDB-lite"/>
    </source>
</evidence>
<gene>
    <name evidence="2" type="ORF">pEaSNUABM17_00036</name>
</gene>
<reference evidence="2 3" key="1">
    <citation type="submission" date="2021-06" db="EMBL/GenBank/DDBJ databases">
        <title>Complete genome sequence of Erwinia phage pEa_SNUABM_17.</title>
        <authorList>
            <person name="Kim S.G."/>
            <person name="Park S.C."/>
        </authorList>
    </citation>
    <scope>NUCLEOTIDE SEQUENCE [LARGE SCALE GENOMIC DNA]</scope>
</reference>
<name>A0AAE8C000_9CAUD</name>
<feature type="region of interest" description="Disordered" evidence="1">
    <location>
        <begin position="214"/>
        <end position="250"/>
    </location>
</feature>
<organism evidence="2 3">
    <name type="scientific">Erwinia phage pEa_SNUABM_17</name>
    <dbReference type="NCBI Taxonomy" id="2869545"/>
    <lineage>
        <taxon>Viruses</taxon>
        <taxon>Duplodnaviria</taxon>
        <taxon>Heunggongvirae</taxon>
        <taxon>Uroviricota</taxon>
        <taxon>Caudoviricetes</taxon>
        <taxon>Alexandravirus</taxon>
        <taxon>Alexandravirus SNUABM17</taxon>
    </lineage>
</organism>
<feature type="compositionally biased region" description="Basic residues" evidence="1">
    <location>
        <begin position="233"/>
        <end position="250"/>
    </location>
</feature>
<proteinExistence type="predicted"/>
<accession>A0AAE8C000</accession>
<sequence length="250" mass="27902">MESKFESGFKCRPLTKEQQDEAFRAFDRQQQESLERLVQMIESDPVLRAQHEAARRYDHQQKFGNLDFSKLEDRVMANAVMGSMSSPRSNIEELSGTLEHSSGVVRGVVQRFPRMSDNLPRDGRIKVDVAPGKRMLQTDIHLGNVKTADLTDAIAAVAFGLSGEQLGVIPAESGGGQSTPEHLPLHYLQSEKGPDYVTVDAKTGQTVHIQYKAGGGWSAERRDRAATSTSDRKKLRAKTRAQKKARRKQR</sequence>